<dbReference type="STRING" id="1219043.SCH01S_20_00070"/>
<accession>A0A0E9MNU3</accession>
<dbReference type="EMBL" id="BBWU01000020">
    <property type="protein sequence ID" value="GAO38800.1"/>
    <property type="molecule type" value="Genomic_DNA"/>
</dbReference>
<dbReference type="RefSeq" id="WP_046347648.1">
    <property type="nucleotide sequence ID" value="NZ_BBWU01000020.1"/>
</dbReference>
<sequence length="287" mass="31021">MAERILLKTTIPTTDDDWHVGRFSLVAEHLRSLSDGHGERLYDVLAADRTEAPDGDDAELKAAAAGAFDQVWLIAVDDVGALTDGDVRNLEAFRAQGGGLYITRDHQDLGSCIAKLGALGRTQHFQSVNPEEDEGRRVCDDVETSTITWPNYHSGANGDLQPVEAADHPLMRRPDGSRIERLPAHPHEGAVGAPRELAGVATVVATGRSTRTGNRFNLAVAVEEDGKGRGVADSSFHHIADYNWDTKAGCPSFVEEAPGDEVHRDAAALDDTRTYVANVAAWLARRI</sequence>
<protein>
    <recommendedName>
        <fullName evidence="3">ThuA-like domain-containing protein</fullName>
    </recommendedName>
</protein>
<proteinExistence type="predicted"/>
<gene>
    <name evidence="1" type="ORF">SCH01S_20_00070</name>
</gene>
<reference evidence="1 2" key="1">
    <citation type="submission" date="2015-04" db="EMBL/GenBank/DDBJ databases">
        <title>Whole genome shotgun sequence of Sphingomonas changbaiensis NBRC 104936.</title>
        <authorList>
            <person name="Katano-Makiyama Y."/>
            <person name="Hosoyama A."/>
            <person name="Hashimoto M."/>
            <person name="Noguchi M."/>
            <person name="Tsuchikane K."/>
            <person name="Ohji S."/>
            <person name="Yamazoe A."/>
            <person name="Ichikawa N."/>
            <person name="Kimura A."/>
            <person name="Fujita N."/>
        </authorList>
    </citation>
    <scope>NUCLEOTIDE SEQUENCE [LARGE SCALE GENOMIC DNA]</scope>
    <source>
        <strain evidence="1 2">NBRC 104936</strain>
    </source>
</reference>
<name>A0A0E9MNU3_9SPHN</name>
<dbReference type="OrthoDB" id="5937513at2"/>
<dbReference type="AlphaFoldDB" id="A0A0E9MNU3"/>
<dbReference type="Proteomes" id="UP000033202">
    <property type="component" value="Unassembled WGS sequence"/>
</dbReference>
<comment type="caution">
    <text evidence="1">The sequence shown here is derived from an EMBL/GenBank/DDBJ whole genome shotgun (WGS) entry which is preliminary data.</text>
</comment>
<evidence type="ECO:0000313" key="1">
    <source>
        <dbReference type="EMBL" id="GAO38800.1"/>
    </source>
</evidence>
<evidence type="ECO:0000313" key="2">
    <source>
        <dbReference type="Proteomes" id="UP000033202"/>
    </source>
</evidence>
<keyword evidence="2" id="KW-1185">Reference proteome</keyword>
<organism evidence="1 2">
    <name type="scientific">Sphingomonas changbaiensis NBRC 104936</name>
    <dbReference type="NCBI Taxonomy" id="1219043"/>
    <lineage>
        <taxon>Bacteria</taxon>
        <taxon>Pseudomonadati</taxon>
        <taxon>Pseudomonadota</taxon>
        <taxon>Alphaproteobacteria</taxon>
        <taxon>Sphingomonadales</taxon>
        <taxon>Sphingomonadaceae</taxon>
        <taxon>Sphingomonas</taxon>
    </lineage>
</organism>
<evidence type="ECO:0008006" key="3">
    <source>
        <dbReference type="Google" id="ProtNLM"/>
    </source>
</evidence>